<gene>
    <name evidence="2" type="ORF">DFA_04971</name>
</gene>
<feature type="compositionally biased region" description="Low complexity" evidence="1">
    <location>
        <begin position="116"/>
        <end position="127"/>
    </location>
</feature>
<dbReference type="GeneID" id="14874984"/>
<evidence type="ECO:0000256" key="1">
    <source>
        <dbReference type="SAM" id="MobiDB-lite"/>
    </source>
</evidence>
<protein>
    <submittedName>
        <fullName evidence="2">Uncharacterized protein</fullName>
    </submittedName>
</protein>
<sequence>MTNNNRSPIVYSTINQTAFSLRNSGLINQSTSSLPPQQQQQQQQQKFDVDQQFPSSADNNLAQMDFSFSVDFGSWSPSSAQSSPGGSSSSSVASTSQMVGAPQAVVGRKSKDVTKKVVSPKKLQQQQKKQKKQLAGAGAGAGVGVGTATASSASAFSASDALTPGMNMVLTLTSDCVVEKGITGPWGLQLSGHFVRADDSITKRQHIVVIASVHSEDNETYNLENYTGNCLDDGTVCLKGIRVTKTKDSDSTGTFKLRFIAYDKFIHPNGELVPIPNCNVESNFITYLSGTKCMSPATILNVERVAADQLPSGFITDDSITYKLTGDRFKSGKSYNSMFGYQHPKTFEIVYYVTETVKTRLAFSLNKKVSCFLSVPNEYKDFNLVTGFYHNEKRAKNVQGLYTKEDKKNIAFVWSTSSFQIQK</sequence>
<feature type="region of interest" description="Disordered" evidence="1">
    <location>
        <begin position="75"/>
        <end position="137"/>
    </location>
</feature>
<accession>F4PMP4</accession>
<dbReference type="Proteomes" id="UP000007797">
    <property type="component" value="Unassembled WGS sequence"/>
</dbReference>
<feature type="region of interest" description="Disordered" evidence="1">
    <location>
        <begin position="26"/>
        <end position="56"/>
    </location>
</feature>
<proteinExistence type="predicted"/>
<name>F4PMP4_CACFS</name>
<evidence type="ECO:0000313" key="2">
    <source>
        <dbReference type="EMBL" id="EGG22841.1"/>
    </source>
</evidence>
<keyword evidence="3" id="KW-1185">Reference proteome</keyword>
<organism evidence="2 3">
    <name type="scientific">Cavenderia fasciculata</name>
    <name type="common">Slime mold</name>
    <name type="synonym">Dictyostelium fasciculatum</name>
    <dbReference type="NCBI Taxonomy" id="261658"/>
    <lineage>
        <taxon>Eukaryota</taxon>
        <taxon>Amoebozoa</taxon>
        <taxon>Evosea</taxon>
        <taxon>Eumycetozoa</taxon>
        <taxon>Dictyostelia</taxon>
        <taxon>Acytosteliales</taxon>
        <taxon>Cavenderiaceae</taxon>
        <taxon>Cavenderia</taxon>
    </lineage>
</organism>
<dbReference type="KEGG" id="dfa:DFA_04971"/>
<feature type="compositionally biased region" description="Polar residues" evidence="1">
    <location>
        <begin position="26"/>
        <end position="36"/>
    </location>
</feature>
<dbReference type="EMBL" id="GL883008">
    <property type="protein sequence ID" value="EGG22841.1"/>
    <property type="molecule type" value="Genomic_DNA"/>
</dbReference>
<evidence type="ECO:0000313" key="3">
    <source>
        <dbReference type="Proteomes" id="UP000007797"/>
    </source>
</evidence>
<dbReference type="RefSeq" id="XP_004360692.1">
    <property type="nucleotide sequence ID" value="XM_004360635.1"/>
</dbReference>
<reference evidence="3" key="1">
    <citation type="journal article" date="2011" name="Genome Res.">
        <title>Phylogeny-wide analysis of social amoeba genomes highlights ancient origins for complex intercellular communication.</title>
        <authorList>
            <person name="Heidel A.J."/>
            <person name="Lawal H.M."/>
            <person name="Felder M."/>
            <person name="Schilde C."/>
            <person name="Helps N.R."/>
            <person name="Tunggal B."/>
            <person name="Rivero F."/>
            <person name="John U."/>
            <person name="Schleicher M."/>
            <person name="Eichinger L."/>
            <person name="Platzer M."/>
            <person name="Noegel A.A."/>
            <person name="Schaap P."/>
            <person name="Gloeckner G."/>
        </authorList>
    </citation>
    <scope>NUCLEOTIDE SEQUENCE [LARGE SCALE GENOMIC DNA]</scope>
    <source>
        <strain evidence="3">SH3</strain>
    </source>
</reference>
<feature type="compositionally biased region" description="Low complexity" evidence="1">
    <location>
        <begin position="75"/>
        <end position="97"/>
    </location>
</feature>
<dbReference type="AlphaFoldDB" id="F4PMP4"/>